<evidence type="ECO:0008006" key="5">
    <source>
        <dbReference type="Google" id="ProtNLM"/>
    </source>
</evidence>
<sequence>MRRWLAWTAAVLLGGCAAPSTEVLTATQPQGGPAMVFQKPIEIVFPAAVRVVNLGGEKISEASQERGRIVLAGIRPIGAIFFQRLPNGRTRVELSPGLAPGFLGGLFTGPDGFFTSLREQIVVYEKKDAAERERRRESEAQDNSPPPLEPAGTRGGY</sequence>
<feature type="signal peptide" evidence="2">
    <location>
        <begin position="1"/>
        <end position="20"/>
    </location>
</feature>
<feature type="chain" id="PRO_5037220094" description="Lipoprotein" evidence="2">
    <location>
        <begin position="21"/>
        <end position="157"/>
    </location>
</feature>
<feature type="compositionally biased region" description="Basic and acidic residues" evidence="1">
    <location>
        <begin position="128"/>
        <end position="139"/>
    </location>
</feature>
<dbReference type="AlphaFoldDB" id="A0A932MMU4"/>
<evidence type="ECO:0000256" key="2">
    <source>
        <dbReference type="SAM" id="SignalP"/>
    </source>
</evidence>
<protein>
    <recommendedName>
        <fullName evidence="5">Lipoprotein</fullName>
    </recommendedName>
</protein>
<feature type="region of interest" description="Disordered" evidence="1">
    <location>
        <begin position="128"/>
        <end position="157"/>
    </location>
</feature>
<dbReference type="EMBL" id="JACPUR010000023">
    <property type="protein sequence ID" value="MBI3128020.1"/>
    <property type="molecule type" value="Genomic_DNA"/>
</dbReference>
<evidence type="ECO:0000256" key="1">
    <source>
        <dbReference type="SAM" id="MobiDB-lite"/>
    </source>
</evidence>
<organism evidence="3 4">
    <name type="scientific">Tectimicrobiota bacterium</name>
    <dbReference type="NCBI Taxonomy" id="2528274"/>
    <lineage>
        <taxon>Bacteria</taxon>
        <taxon>Pseudomonadati</taxon>
        <taxon>Nitrospinota/Tectimicrobiota group</taxon>
        <taxon>Candidatus Tectimicrobiota</taxon>
    </lineage>
</organism>
<gene>
    <name evidence="3" type="ORF">HYZ11_10490</name>
</gene>
<comment type="caution">
    <text evidence="3">The sequence shown here is derived from an EMBL/GenBank/DDBJ whole genome shotgun (WGS) entry which is preliminary data.</text>
</comment>
<name>A0A932MMU4_UNCTE</name>
<reference evidence="3" key="1">
    <citation type="submission" date="2020-07" db="EMBL/GenBank/DDBJ databases">
        <title>Huge and variable diversity of episymbiotic CPR bacteria and DPANN archaea in groundwater ecosystems.</title>
        <authorList>
            <person name="He C.Y."/>
            <person name="Keren R."/>
            <person name="Whittaker M."/>
            <person name="Farag I.F."/>
            <person name="Doudna J."/>
            <person name="Cate J.H.D."/>
            <person name="Banfield J.F."/>
        </authorList>
    </citation>
    <scope>NUCLEOTIDE SEQUENCE</scope>
    <source>
        <strain evidence="3">NC_groundwater_763_Ag_S-0.2um_68_21</strain>
    </source>
</reference>
<dbReference type="PROSITE" id="PS51257">
    <property type="entry name" value="PROKAR_LIPOPROTEIN"/>
    <property type="match status" value="1"/>
</dbReference>
<evidence type="ECO:0000313" key="3">
    <source>
        <dbReference type="EMBL" id="MBI3128020.1"/>
    </source>
</evidence>
<accession>A0A932MMU4</accession>
<dbReference type="Proteomes" id="UP000782312">
    <property type="component" value="Unassembled WGS sequence"/>
</dbReference>
<evidence type="ECO:0000313" key="4">
    <source>
        <dbReference type="Proteomes" id="UP000782312"/>
    </source>
</evidence>
<proteinExistence type="predicted"/>
<keyword evidence="2" id="KW-0732">Signal</keyword>